<gene>
    <name evidence="2" type="ORF">CBM15_02230</name>
</gene>
<dbReference type="PROSITE" id="PS51257">
    <property type="entry name" value="PROKAR_LIPOPROTEIN"/>
    <property type="match status" value="1"/>
</dbReference>
<dbReference type="InterPro" id="IPR019076">
    <property type="entry name" value="Spore_lipoprot_YhcN/YlaJ-like"/>
</dbReference>
<name>A0ABX3ZLQ8_9BACL</name>
<evidence type="ECO:0000256" key="1">
    <source>
        <dbReference type="ARBA" id="ARBA00022729"/>
    </source>
</evidence>
<dbReference type="InterPro" id="IPR012640">
    <property type="entry name" value="Membr_lipoprot_lipid_attach_CS"/>
</dbReference>
<proteinExistence type="predicted"/>
<comment type="caution">
    <text evidence="2">The sequence shown here is derived from an EMBL/GenBank/DDBJ whole genome shotgun (WGS) entry which is preliminary data.</text>
</comment>
<dbReference type="Pfam" id="PF08139">
    <property type="entry name" value="LPAM_1"/>
    <property type="match status" value="1"/>
</dbReference>
<accession>A0ABX3ZLQ8</accession>
<evidence type="ECO:0000313" key="3">
    <source>
        <dbReference type="Proteomes" id="UP000196594"/>
    </source>
</evidence>
<dbReference type="Proteomes" id="UP000196594">
    <property type="component" value="Unassembled WGS sequence"/>
</dbReference>
<keyword evidence="1" id="KW-0732">Signal</keyword>
<dbReference type="RefSeq" id="WP_087615566.1">
    <property type="nucleotide sequence ID" value="NZ_JAFBEY010000002.1"/>
</dbReference>
<dbReference type="Pfam" id="PF09580">
    <property type="entry name" value="Spore_YhcN_YlaJ"/>
    <property type="match status" value="1"/>
</dbReference>
<dbReference type="EMBL" id="NHNT01000001">
    <property type="protein sequence ID" value="OUZ40708.1"/>
    <property type="molecule type" value="Genomic_DNA"/>
</dbReference>
<sequence>MRKAFMALSLLFILAGCNDREKVATYSMTDNVQNQQEVEKLLKEDDAIEQANLLVFEDELFVAMQLKPFKKWNREKIEKDWKKKLEDKFSDSKVNVSADFKMFWESTKLMEENNQKKMLKELHELKKLAKEET</sequence>
<evidence type="ECO:0008006" key="4">
    <source>
        <dbReference type="Google" id="ProtNLM"/>
    </source>
</evidence>
<evidence type="ECO:0000313" key="2">
    <source>
        <dbReference type="EMBL" id="OUZ40708.1"/>
    </source>
</evidence>
<protein>
    <recommendedName>
        <fullName evidence="4">Sporulation protein</fullName>
    </recommendedName>
</protein>
<reference evidence="2 3" key="1">
    <citation type="journal article" date="2017" name="Int. J. Syst. Evol. Microbiol.">
        <title>Solibacillus kalamii sp. nov., isolated from a high-efficiency particulate arrestance filter system used in the International Space Station.</title>
        <authorList>
            <person name="Checinska Sielaff A."/>
            <person name="Kumar R.M."/>
            <person name="Pal D."/>
            <person name="Mayilraj S."/>
            <person name="Venkateswaran K."/>
        </authorList>
    </citation>
    <scope>NUCLEOTIDE SEQUENCE [LARGE SCALE GENOMIC DNA]</scope>
    <source>
        <strain evidence="2 3">ISSFR-015</strain>
    </source>
</reference>
<keyword evidence="3" id="KW-1185">Reference proteome</keyword>
<organism evidence="2 3">
    <name type="scientific">Solibacillus kalamii</name>
    <dbReference type="NCBI Taxonomy" id="1748298"/>
    <lineage>
        <taxon>Bacteria</taxon>
        <taxon>Bacillati</taxon>
        <taxon>Bacillota</taxon>
        <taxon>Bacilli</taxon>
        <taxon>Bacillales</taxon>
        <taxon>Caryophanaceae</taxon>
        <taxon>Solibacillus</taxon>
    </lineage>
</organism>